<dbReference type="Pfam" id="PF19700">
    <property type="entry name" value="DUF6198"/>
    <property type="match status" value="1"/>
</dbReference>
<feature type="transmembrane region" description="Helical" evidence="1">
    <location>
        <begin position="159"/>
        <end position="187"/>
    </location>
</feature>
<dbReference type="PANTHER" id="PTHR40078:SF1">
    <property type="entry name" value="INTEGRAL MEMBRANE PROTEIN"/>
    <property type="match status" value="1"/>
</dbReference>
<dbReference type="RefSeq" id="WP_109092469.1">
    <property type="nucleotide sequence ID" value="NZ_QETB01000001.1"/>
</dbReference>
<keyword evidence="1" id="KW-0812">Transmembrane</keyword>
<dbReference type="OrthoDB" id="154912at2"/>
<comment type="caution">
    <text evidence="2">The sequence shown here is derived from an EMBL/GenBank/DDBJ whole genome shotgun (WGS) entry which is preliminary data.</text>
</comment>
<dbReference type="EMBL" id="QETB01000001">
    <property type="protein sequence ID" value="PWF26968.1"/>
    <property type="molecule type" value="Genomic_DNA"/>
</dbReference>
<dbReference type="InterPro" id="IPR038750">
    <property type="entry name" value="YczE/YyaS-like"/>
</dbReference>
<dbReference type="PANTHER" id="PTHR40078">
    <property type="entry name" value="INTEGRAL MEMBRANE PROTEIN-RELATED"/>
    <property type="match status" value="1"/>
</dbReference>
<evidence type="ECO:0000313" key="3">
    <source>
        <dbReference type="Proteomes" id="UP000245283"/>
    </source>
</evidence>
<feature type="transmembrane region" description="Helical" evidence="1">
    <location>
        <begin position="50"/>
        <end position="70"/>
    </location>
</feature>
<keyword evidence="1" id="KW-0472">Membrane</keyword>
<proteinExistence type="predicted"/>
<name>A0A2V1K694_9ACTO</name>
<feature type="transmembrane region" description="Helical" evidence="1">
    <location>
        <begin position="109"/>
        <end position="128"/>
    </location>
</feature>
<gene>
    <name evidence="2" type="ORF">DD236_00695</name>
</gene>
<organism evidence="2 3">
    <name type="scientific">Ancrocorticia populi</name>
    <dbReference type="NCBI Taxonomy" id="2175228"/>
    <lineage>
        <taxon>Bacteria</taxon>
        <taxon>Bacillati</taxon>
        <taxon>Actinomycetota</taxon>
        <taxon>Actinomycetes</taxon>
        <taxon>Actinomycetales</taxon>
        <taxon>Actinomycetaceae</taxon>
        <taxon>Ancrocorticia</taxon>
    </lineage>
</organism>
<keyword evidence="1" id="KW-1133">Transmembrane helix</keyword>
<dbReference type="AlphaFoldDB" id="A0A2V1K694"/>
<reference evidence="3" key="1">
    <citation type="submission" date="2018-05" db="EMBL/GenBank/DDBJ databases">
        <authorList>
            <person name="Li Y."/>
        </authorList>
    </citation>
    <scope>NUCLEOTIDE SEQUENCE [LARGE SCALE GENOMIC DNA]</scope>
    <source>
        <strain evidence="3">sk1b4</strain>
    </source>
</reference>
<evidence type="ECO:0000256" key="1">
    <source>
        <dbReference type="SAM" id="Phobius"/>
    </source>
</evidence>
<accession>A0A2V1K694</accession>
<feature type="transmembrane region" description="Helical" evidence="1">
    <location>
        <begin position="82"/>
        <end position="103"/>
    </location>
</feature>
<keyword evidence="3" id="KW-1185">Reference proteome</keyword>
<evidence type="ECO:0000313" key="2">
    <source>
        <dbReference type="EMBL" id="PWF26968.1"/>
    </source>
</evidence>
<sequence>MKRPRYFGRRLTLLVLGLIIIGFASSLLVNSGLGSDPFNLLAQGVSIHTGLLVGTIANINQGVLLIVLLLTARQHIGIGTVLGVLLIGSTVNVCTLAFGQWLLDSHLGIRIAAVIIGPCVIGFGLALVQLAHLGMAPNDNVPLAIFEHQRRFQYRTVRVAYDATLFTIGVLMGGTFGFGTIACVFLLGTSLQFSLRILDRGKFLRFGPPA</sequence>
<dbReference type="Proteomes" id="UP000245283">
    <property type="component" value="Unassembled WGS sequence"/>
</dbReference>
<protein>
    <recommendedName>
        <fullName evidence="4">YitT family protein</fullName>
    </recommendedName>
</protein>
<evidence type="ECO:0008006" key="4">
    <source>
        <dbReference type="Google" id="ProtNLM"/>
    </source>
</evidence>